<reference evidence="6" key="1">
    <citation type="submission" date="2017-08" db="EMBL/GenBank/DDBJ databases">
        <title>Assembly of the North American Bullfrog Genome.</title>
        <authorList>
            <person name="Warren R.L."/>
            <person name="Vandervalk B.P."/>
            <person name="Kucuk E."/>
            <person name="Birol I."/>
            <person name="Helbing C."/>
            <person name="Pandoh P."/>
            <person name="Behsaz B."/>
            <person name="Mohamadi H."/>
            <person name="Chu J."/>
            <person name="Jackman S."/>
            <person name="Hammond S.A."/>
            <person name="Veldhoen N."/>
            <person name="Kirk H."/>
            <person name="Zhao Y."/>
            <person name="Coope R."/>
            <person name="Pleasance S."/>
            <person name="Moore R."/>
            <person name="Holt R."/>
        </authorList>
    </citation>
    <scope>NUCLEOTIDE SEQUENCE</scope>
    <source>
        <strain evidence="6">Bruno</strain>
        <tissue evidence="6">Liver</tissue>
    </source>
</reference>
<accession>A0A2G9SAG5</accession>
<dbReference type="InterPro" id="IPR039462">
    <property type="entry name" value="Nup159/Nup146_N"/>
</dbReference>
<evidence type="ECO:0000256" key="3">
    <source>
        <dbReference type="ARBA" id="ARBA00023242"/>
    </source>
</evidence>
<name>A0A2G9SAG5_AQUCT</name>
<feature type="region of interest" description="Disordered" evidence="4">
    <location>
        <begin position="88"/>
        <end position="115"/>
    </location>
</feature>
<dbReference type="EMBL" id="KV926001">
    <property type="protein sequence ID" value="PIO37107.1"/>
    <property type="molecule type" value="Genomic_DNA"/>
</dbReference>
<dbReference type="InterPro" id="IPR015943">
    <property type="entry name" value="WD40/YVTN_repeat-like_dom_sf"/>
</dbReference>
<evidence type="ECO:0000256" key="1">
    <source>
        <dbReference type="ARBA" id="ARBA00004123"/>
    </source>
</evidence>
<dbReference type="OrthoDB" id="248320at2759"/>
<dbReference type="GO" id="GO:0005634">
    <property type="term" value="C:nucleus"/>
    <property type="evidence" value="ECO:0007669"/>
    <property type="project" value="UniProtKB-SubCell"/>
</dbReference>
<evidence type="ECO:0000313" key="6">
    <source>
        <dbReference type="EMBL" id="PIO37107.1"/>
    </source>
</evidence>
<dbReference type="SUPFAM" id="SSF117289">
    <property type="entry name" value="Nucleoporin domain"/>
    <property type="match status" value="1"/>
</dbReference>
<keyword evidence="2" id="KW-0813">Transport</keyword>
<dbReference type="Pfam" id="PF16755">
    <property type="entry name" value="Beta-prop_NUP159_NUP214"/>
    <property type="match status" value="1"/>
</dbReference>
<sequence>NTWELWILEDAGRAELPLSDNSDDTLPMGVVLDYTSRLQIEITEEKVLPPSPILMILSTDGVLCPFHVINYNPNVKSLTTPLEELRLEGERQPKSASSVPSHPPQGPGAPSSTISAINPAFSIPVSSLASKVQPTPPAFSLPVTTSKPAQVFTPATASFPSKPQTTSQVFGAPAASFPSKPQATAQGFGATVPSPSKPQTTSQVFSAPAASFPSKPQATAQGFGILPQYICVRRSASG</sequence>
<organism evidence="6">
    <name type="scientific">Aquarana catesbeiana</name>
    <name type="common">American bullfrog</name>
    <name type="synonym">Rana catesbeiana</name>
    <dbReference type="NCBI Taxonomy" id="8400"/>
    <lineage>
        <taxon>Eukaryota</taxon>
        <taxon>Metazoa</taxon>
        <taxon>Chordata</taxon>
        <taxon>Craniata</taxon>
        <taxon>Vertebrata</taxon>
        <taxon>Euteleostomi</taxon>
        <taxon>Amphibia</taxon>
        <taxon>Batrachia</taxon>
        <taxon>Anura</taxon>
        <taxon>Neobatrachia</taxon>
        <taxon>Ranoidea</taxon>
        <taxon>Ranidae</taxon>
        <taxon>Aquarana</taxon>
    </lineage>
</organism>
<evidence type="ECO:0000256" key="2">
    <source>
        <dbReference type="ARBA" id="ARBA00022448"/>
    </source>
</evidence>
<feature type="compositionally biased region" description="Polar residues" evidence="4">
    <location>
        <begin position="156"/>
        <end position="169"/>
    </location>
</feature>
<proteinExistence type="predicted"/>
<feature type="non-terminal residue" evidence="6">
    <location>
        <position position="1"/>
    </location>
</feature>
<feature type="compositionally biased region" description="Polar residues" evidence="4">
    <location>
        <begin position="193"/>
        <end position="202"/>
    </location>
</feature>
<feature type="region of interest" description="Disordered" evidence="4">
    <location>
        <begin position="156"/>
        <end position="202"/>
    </location>
</feature>
<gene>
    <name evidence="6" type="ORF">AB205_0169790</name>
</gene>
<protein>
    <recommendedName>
        <fullName evidence="5">Nucleoporin Nup159/Nup146 N-terminal domain-containing protein</fullName>
    </recommendedName>
</protein>
<dbReference type="Gene3D" id="2.130.10.10">
    <property type="entry name" value="YVTN repeat-like/Quinoprotein amine dehydrogenase"/>
    <property type="match status" value="1"/>
</dbReference>
<feature type="domain" description="Nucleoporin Nup159/Nup146 N-terminal" evidence="5">
    <location>
        <begin position="9"/>
        <end position="63"/>
    </location>
</feature>
<keyword evidence="3" id="KW-0539">Nucleus</keyword>
<evidence type="ECO:0000259" key="5">
    <source>
        <dbReference type="Pfam" id="PF16755"/>
    </source>
</evidence>
<dbReference type="AlphaFoldDB" id="A0A2G9SAG5"/>
<evidence type="ECO:0000256" key="4">
    <source>
        <dbReference type="SAM" id="MobiDB-lite"/>
    </source>
</evidence>
<comment type="subcellular location">
    <subcellularLocation>
        <location evidence="1">Nucleus</location>
    </subcellularLocation>
</comment>